<name>A0A8H6XAU5_9AGAR</name>
<sequence length="200" mass="21198">MKFSTAFLAAATTLFFSQGALAEILVAQVVGNIKNVTAVSQNASDVLSSLSTSTSPSDVETMSTTLANDFNTIITSLAADVKAMDATSAFNDADAGPVVDALSEFVEVHQALLATVIGKHSIFAQFFLTAPIVAVLRNLEAGIDDFAYSMIDLIPTRESNVTTDKNSLHDSVGNTITKYQEPCVPSLLYPFFMPLCVSTS</sequence>
<reference evidence="2" key="1">
    <citation type="submission" date="2020-05" db="EMBL/GenBank/DDBJ databases">
        <title>Mycena genomes resolve the evolution of fungal bioluminescence.</title>
        <authorList>
            <person name="Tsai I.J."/>
        </authorList>
    </citation>
    <scope>NUCLEOTIDE SEQUENCE</scope>
    <source>
        <strain evidence="2">160909Yilan</strain>
    </source>
</reference>
<dbReference type="AlphaFoldDB" id="A0A8H6XAU5"/>
<keyword evidence="3" id="KW-1185">Reference proteome</keyword>
<dbReference type="Pfam" id="PF12296">
    <property type="entry name" value="HsbA"/>
    <property type="match status" value="1"/>
</dbReference>
<feature type="chain" id="PRO_5034801841" evidence="1">
    <location>
        <begin position="23"/>
        <end position="200"/>
    </location>
</feature>
<evidence type="ECO:0000256" key="1">
    <source>
        <dbReference type="SAM" id="SignalP"/>
    </source>
</evidence>
<dbReference type="InterPro" id="IPR021054">
    <property type="entry name" value="Cell_wall_mannoprotein_1"/>
</dbReference>
<dbReference type="EMBL" id="JACAZH010000034">
    <property type="protein sequence ID" value="KAF7337349.1"/>
    <property type="molecule type" value="Genomic_DNA"/>
</dbReference>
<evidence type="ECO:0000313" key="3">
    <source>
        <dbReference type="Proteomes" id="UP000623467"/>
    </source>
</evidence>
<evidence type="ECO:0000313" key="2">
    <source>
        <dbReference type="EMBL" id="KAF7337349.1"/>
    </source>
</evidence>
<gene>
    <name evidence="2" type="ORF">MSAN_02260600</name>
</gene>
<dbReference type="OrthoDB" id="3210262at2759"/>
<comment type="caution">
    <text evidence="2">The sequence shown here is derived from an EMBL/GenBank/DDBJ whole genome shotgun (WGS) entry which is preliminary data.</text>
</comment>
<organism evidence="2 3">
    <name type="scientific">Mycena sanguinolenta</name>
    <dbReference type="NCBI Taxonomy" id="230812"/>
    <lineage>
        <taxon>Eukaryota</taxon>
        <taxon>Fungi</taxon>
        <taxon>Dikarya</taxon>
        <taxon>Basidiomycota</taxon>
        <taxon>Agaricomycotina</taxon>
        <taxon>Agaricomycetes</taxon>
        <taxon>Agaricomycetidae</taxon>
        <taxon>Agaricales</taxon>
        <taxon>Marasmiineae</taxon>
        <taxon>Mycenaceae</taxon>
        <taxon>Mycena</taxon>
    </lineage>
</organism>
<feature type="signal peptide" evidence="1">
    <location>
        <begin position="1"/>
        <end position="22"/>
    </location>
</feature>
<dbReference type="Proteomes" id="UP000623467">
    <property type="component" value="Unassembled WGS sequence"/>
</dbReference>
<proteinExistence type="predicted"/>
<accession>A0A8H6XAU5</accession>
<keyword evidence="1" id="KW-0732">Signal</keyword>
<protein>
    <submittedName>
        <fullName evidence="2">Uncharacterized protein</fullName>
    </submittedName>
</protein>